<sequence length="25" mass="2766">MLMSQARTANTFNGLVMVNKSEPLI</sequence>
<dbReference type="AlphaFoldDB" id="A0A0A9BFA1"/>
<evidence type="ECO:0000313" key="1">
    <source>
        <dbReference type="EMBL" id="JAD57977.1"/>
    </source>
</evidence>
<dbReference type="EMBL" id="GBRH01239918">
    <property type="protein sequence ID" value="JAD57977.1"/>
    <property type="molecule type" value="Transcribed_RNA"/>
</dbReference>
<organism evidence="1">
    <name type="scientific">Arundo donax</name>
    <name type="common">Giant reed</name>
    <name type="synonym">Donax arundinaceus</name>
    <dbReference type="NCBI Taxonomy" id="35708"/>
    <lineage>
        <taxon>Eukaryota</taxon>
        <taxon>Viridiplantae</taxon>
        <taxon>Streptophyta</taxon>
        <taxon>Embryophyta</taxon>
        <taxon>Tracheophyta</taxon>
        <taxon>Spermatophyta</taxon>
        <taxon>Magnoliopsida</taxon>
        <taxon>Liliopsida</taxon>
        <taxon>Poales</taxon>
        <taxon>Poaceae</taxon>
        <taxon>PACMAD clade</taxon>
        <taxon>Arundinoideae</taxon>
        <taxon>Arundineae</taxon>
        <taxon>Arundo</taxon>
    </lineage>
</organism>
<name>A0A0A9BFA1_ARUDO</name>
<protein>
    <submittedName>
        <fullName evidence="1">Uncharacterized protein</fullName>
    </submittedName>
</protein>
<reference evidence="1" key="1">
    <citation type="submission" date="2014-09" db="EMBL/GenBank/DDBJ databases">
        <authorList>
            <person name="Magalhaes I.L.F."/>
            <person name="Oliveira U."/>
            <person name="Santos F.R."/>
            <person name="Vidigal T.H.D.A."/>
            <person name="Brescovit A.D."/>
            <person name="Santos A.J."/>
        </authorList>
    </citation>
    <scope>NUCLEOTIDE SEQUENCE</scope>
    <source>
        <tissue evidence="1">Shoot tissue taken approximately 20 cm above the soil surface</tissue>
    </source>
</reference>
<proteinExistence type="predicted"/>
<accession>A0A0A9BFA1</accession>
<reference evidence="1" key="2">
    <citation type="journal article" date="2015" name="Data Brief">
        <title>Shoot transcriptome of the giant reed, Arundo donax.</title>
        <authorList>
            <person name="Barrero R.A."/>
            <person name="Guerrero F.D."/>
            <person name="Moolhuijzen P."/>
            <person name="Goolsby J.A."/>
            <person name="Tidwell J."/>
            <person name="Bellgard S.E."/>
            <person name="Bellgard M.I."/>
        </authorList>
    </citation>
    <scope>NUCLEOTIDE SEQUENCE</scope>
    <source>
        <tissue evidence="1">Shoot tissue taken approximately 20 cm above the soil surface</tissue>
    </source>
</reference>